<dbReference type="SUPFAM" id="SSF54427">
    <property type="entry name" value="NTF2-like"/>
    <property type="match status" value="1"/>
</dbReference>
<evidence type="ECO:0000259" key="1">
    <source>
        <dbReference type="Pfam" id="PF13577"/>
    </source>
</evidence>
<keyword evidence="3" id="KW-1185">Reference proteome</keyword>
<gene>
    <name evidence="2" type="ORF">C7451_10215</name>
</gene>
<protein>
    <submittedName>
        <fullName evidence="2">SnoaL-like protein</fullName>
    </submittedName>
</protein>
<dbReference type="EMBL" id="QJJM01000002">
    <property type="protein sequence ID" value="PXW78345.1"/>
    <property type="molecule type" value="Genomic_DNA"/>
</dbReference>
<dbReference type="InterPro" id="IPR037401">
    <property type="entry name" value="SnoaL-like"/>
</dbReference>
<dbReference type="OrthoDB" id="7585039at2"/>
<sequence length="175" mass="20131">MTAAPDPQVAELIARERIRDCLMRYCRGIDRADEAMLRSAYWPDGTDNHGPYNGSAEGFVDWAMKMLPHIERGIHQIHNVLIEFREGGAAVESYFSAFQRQPGADGKLTQWDMKGRYLDWFVERNGEWRVLNRLVVFDWVEEMPLPPGTEAERFGARKPVGGRWPDDPVYSFARA</sequence>
<dbReference type="Proteomes" id="UP000248014">
    <property type="component" value="Unassembled WGS sequence"/>
</dbReference>
<proteinExistence type="predicted"/>
<evidence type="ECO:0000313" key="2">
    <source>
        <dbReference type="EMBL" id="PXW78345.1"/>
    </source>
</evidence>
<comment type="caution">
    <text evidence="2">The sequence shown here is derived from an EMBL/GenBank/DDBJ whole genome shotgun (WGS) entry which is preliminary data.</text>
</comment>
<dbReference type="CDD" id="cd00531">
    <property type="entry name" value="NTF2_like"/>
    <property type="match status" value="1"/>
</dbReference>
<dbReference type="AlphaFoldDB" id="A0A2V3VE64"/>
<dbReference type="Gene3D" id="3.10.450.50">
    <property type="match status" value="1"/>
</dbReference>
<feature type="domain" description="SnoaL-like" evidence="1">
    <location>
        <begin position="11"/>
        <end position="133"/>
    </location>
</feature>
<dbReference type="RefSeq" id="WP_110297460.1">
    <property type="nucleotide sequence ID" value="NZ_QJJM01000002.1"/>
</dbReference>
<dbReference type="Pfam" id="PF13577">
    <property type="entry name" value="SnoaL_4"/>
    <property type="match status" value="1"/>
</dbReference>
<accession>A0A2V3VE64</accession>
<reference evidence="2 3" key="1">
    <citation type="submission" date="2018-05" db="EMBL/GenBank/DDBJ databases">
        <title>Genomic Encyclopedia of Type Strains, Phase IV (KMG-IV): sequencing the most valuable type-strain genomes for metagenomic binning, comparative biology and taxonomic classification.</title>
        <authorList>
            <person name="Goeker M."/>
        </authorList>
    </citation>
    <scope>NUCLEOTIDE SEQUENCE [LARGE SCALE GENOMIC DNA]</scope>
    <source>
        <strain evidence="2 3">DSM 3183</strain>
    </source>
</reference>
<name>A0A2V3VE64_9SPHN</name>
<dbReference type="InterPro" id="IPR032710">
    <property type="entry name" value="NTF2-like_dom_sf"/>
</dbReference>
<evidence type="ECO:0000313" key="3">
    <source>
        <dbReference type="Proteomes" id="UP000248014"/>
    </source>
</evidence>
<organism evidence="2 3">
    <name type="scientific">Blastomonas natatoria</name>
    <dbReference type="NCBI Taxonomy" id="34015"/>
    <lineage>
        <taxon>Bacteria</taxon>
        <taxon>Pseudomonadati</taxon>
        <taxon>Pseudomonadota</taxon>
        <taxon>Alphaproteobacteria</taxon>
        <taxon>Sphingomonadales</taxon>
        <taxon>Sphingomonadaceae</taxon>
        <taxon>Blastomonas</taxon>
    </lineage>
</organism>